<dbReference type="EnsemblPlants" id="LPERR01G24740.1">
    <property type="protein sequence ID" value="LPERR01G24740.1"/>
    <property type="gene ID" value="LPERR01G24740"/>
</dbReference>
<dbReference type="STRING" id="77586.A0A0D9V4Y3"/>
<keyword evidence="2" id="KW-1185">Reference proteome</keyword>
<dbReference type="AlphaFoldDB" id="A0A0D9V4Y3"/>
<sequence length="92" mass="10702">MRLSVTLGTALVDIVFHVWRCCGSHEVFDSLAWAKGTFTLKPWPCNEWHGRMGRDRDCLELFKRIESTRVERNGVNFVAVLRGCFMAQWLGW</sequence>
<organism evidence="1 2">
    <name type="scientific">Leersia perrieri</name>
    <dbReference type="NCBI Taxonomy" id="77586"/>
    <lineage>
        <taxon>Eukaryota</taxon>
        <taxon>Viridiplantae</taxon>
        <taxon>Streptophyta</taxon>
        <taxon>Embryophyta</taxon>
        <taxon>Tracheophyta</taxon>
        <taxon>Spermatophyta</taxon>
        <taxon>Magnoliopsida</taxon>
        <taxon>Liliopsida</taxon>
        <taxon>Poales</taxon>
        <taxon>Poaceae</taxon>
        <taxon>BOP clade</taxon>
        <taxon>Oryzoideae</taxon>
        <taxon>Oryzeae</taxon>
        <taxon>Oryzinae</taxon>
        <taxon>Leersia</taxon>
    </lineage>
</organism>
<reference evidence="1" key="3">
    <citation type="submission" date="2015-04" db="UniProtKB">
        <authorList>
            <consortium name="EnsemblPlants"/>
        </authorList>
    </citation>
    <scope>IDENTIFICATION</scope>
</reference>
<evidence type="ECO:0000313" key="2">
    <source>
        <dbReference type="Proteomes" id="UP000032180"/>
    </source>
</evidence>
<proteinExistence type="predicted"/>
<dbReference type="HOGENOM" id="CLU_2416457_0_0_1"/>
<name>A0A0D9V4Y3_9ORYZ</name>
<evidence type="ECO:0000313" key="1">
    <source>
        <dbReference type="EnsemblPlants" id="LPERR01G24740.1"/>
    </source>
</evidence>
<dbReference type="Gramene" id="LPERR01G24740.1">
    <property type="protein sequence ID" value="LPERR01G24740.1"/>
    <property type="gene ID" value="LPERR01G24740"/>
</dbReference>
<dbReference type="Proteomes" id="UP000032180">
    <property type="component" value="Chromosome 1"/>
</dbReference>
<protein>
    <submittedName>
        <fullName evidence="1">Uncharacterized protein</fullName>
    </submittedName>
</protein>
<reference evidence="2" key="2">
    <citation type="submission" date="2013-12" db="EMBL/GenBank/DDBJ databases">
        <authorList>
            <person name="Yu Y."/>
            <person name="Lee S."/>
            <person name="de Baynast K."/>
            <person name="Wissotski M."/>
            <person name="Liu L."/>
            <person name="Talag J."/>
            <person name="Goicoechea J."/>
            <person name="Angelova A."/>
            <person name="Jetty R."/>
            <person name="Kudrna D."/>
            <person name="Golser W."/>
            <person name="Rivera L."/>
            <person name="Zhang J."/>
            <person name="Wing R."/>
        </authorList>
    </citation>
    <scope>NUCLEOTIDE SEQUENCE</scope>
</reference>
<reference evidence="1 2" key="1">
    <citation type="submission" date="2012-08" db="EMBL/GenBank/DDBJ databases">
        <title>Oryza genome evolution.</title>
        <authorList>
            <person name="Wing R.A."/>
        </authorList>
    </citation>
    <scope>NUCLEOTIDE SEQUENCE</scope>
</reference>
<accession>A0A0D9V4Y3</accession>